<dbReference type="AlphaFoldDB" id="A0AAW1SJQ0"/>
<protein>
    <recommendedName>
        <fullName evidence="3">AP-5 complex subunit beta-1</fullName>
    </recommendedName>
</protein>
<dbReference type="PANTHER" id="PTHR36029:SF1">
    <property type="entry name" value="PROTEIN TPLATE"/>
    <property type="match status" value="1"/>
</dbReference>
<evidence type="ECO:0000313" key="2">
    <source>
        <dbReference type="Proteomes" id="UP001445335"/>
    </source>
</evidence>
<organism evidence="1 2">
    <name type="scientific">Elliptochloris bilobata</name>
    <dbReference type="NCBI Taxonomy" id="381761"/>
    <lineage>
        <taxon>Eukaryota</taxon>
        <taxon>Viridiplantae</taxon>
        <taxon>Chlorophyta</taxon>
        <taxon>core chlorophytes</taxon>
        <taxon>Trebouxiophyceae</taxon>
        <taxon>Trebouxiophyceae incertae sedis</taxon>
        <taxon>Elliptochloris clade</taxon>
        <taxon>Elliptochloris</taxon>
    </lineage>
</organism>
<dbReference type="InterPro" id="IPR037501">
    <property type="entry name" value="TPLATE"/>
</dbReference>
<keyword evidence="2" id="KW-1185">Reference proteome</keyword>
<evidence type="ECO:0000313" key="1">
    <source>
        <dbReference type="EMBL" id="KAK9845774.1"/>
    </source>
</evidence>
<dbReference type="EMBL" id="JALJOU010000002">
    <property type="protein sequence ID" value="KAK9845774.1"/>
    <property type="molecule type" value="Genomic_DNA"/>
</dbReference>
<sequence>MAAFRADLEADEPQRQATALLQLLNAVAGGRDVAGSVAYACQGIVRGPAAPAVKRLAYELVRTAPLADGDWEHVGEGLKTDLAGAFSPEVAAAALGALEAVPASRLQALLADGALGARITACLSSSSKEVRAAAVAAVGAWLGARDALAALAAGGAASTERMLEWARALGDALLDPAPAAAAAAWAGVRLLLGTEGSGTVPGFADALRERAARRVAGGVLGALAAVLGRARLLAPDDQAMVAPALAAFVCFGAARDWALAEDGGVGAGAWAGARGSGPAAGGLRATYHLWAVMQVGEYLRPLLVGAHAATTFEAARAAMAVALHADGGLAPLAAAAAAALAELWDAPGREPARAQVLDVIARGLPALEPAARLALLRQLPPLAAALSAAGDRVAALARVWAAAVALDLDARRGARLRDRSAPATELKALLTEPFVAAVISGASAGATGGKEALAKGADYPAFREELVATLLETLASHPRAVVTRCAALPVLSTVPSDGRGEADELAAAVTGAAGAQAAAELAEWLGCAKIALQGTKACLGWEREPEGAVASYAAALQELLAQLLLHWKAVSPAVQPRALWVAAHHVELSGAADAGWVYLLRALGSALAGEEDAARATRNRAGRAAAAEGRMAAEPASAGGNPFAAGAGAASTGAEADEAELRAEGAVVAALAAERLAVRLAAAFDAGGVTPGVKEAAGMLAVAVSPAQAPARLGGGPDAGERCARAAVLLAPAASAVLPERDAGDEAWPGQAGAAAPLEPGPEWLTLEGFPLASPAGAALQQTKRGRRYWRLRGAVCAAVTAAAGRDGEQLGAAAGSDDQPADGFMDAAQVAALVSAGPEAAVAAAVELTGSADPLRLSVTPLLDAGTSALRLRCELHNRLTAEARGVGVRLALGGPLVAHVQLPPVHRAAPLPVGESAVWDVSFRVTAFGRLRVQPLLTLPARSAVLPGDDPALRCSALSLSPAALLLPPEAPCGAEAFFQRWASMACGVQAEGVAAVPGVEGGAAMLAALERGPLARCALLPLPAQGGFLAAYAGCTWAQAPLALLLTTQLLPSPQALGACRVGARALFRSPAPDVAAALQADLPVFLADLRPG</sequence>
<gene>
    <name evidence="1" type="ORF">WJX81_002133</name>
</gene>
<proteinExistence type="predicted"/>
<name>A0AAW1SJQ0_9CHLO</name>
<comment type="caution">
    <text evidence="1">The sequence shown here is derived from an EMBL/GenBank/DDBJ whole genome shotgun (WGS) entry which is preliminary data.</text>
</comment>
<evidence type="ECO:0008006" key="3">
    <source>
        <dbReference type="Google" id="ProtNLM"/>
    </source>
</evidence>
<dbReference type="PANTHER" id="PTHR36029">
    <property type="entry name" value="TSET COMPLEX MEMBER TSTA"/>
    <property type="match status" value="1"/>
</dbReference>
<dbReference type="GO" id="GO:0006897">
    <property type="term" value="P:endocytosis"/>
    <property type="evidence" value="ECO:0007669"/>
    <property type="project" value="InterPro"/>
</dbReference>
<reference evidence="1 2" key="1">
    <citation type="journal article" date="2024" name="Nat. Commun.">
        <title>Phylogenomics reveals the evolutionary origins of lichenization in chlorophyte algae.</title>
        <authorList>
            <person name="Puginier C."/>
            <person name="Libourel C."/>
            <person name="Otte J."/>
            <person name="Skaloud P."/>
            <person name="Haon M."/>
            <person name="Grisel S."/>
            <person name="Petersen M."/>
            <person name="Berrin J.G."/>
            <person name="Delaux P.M."/>
            <person name="Dal Grande F."/>
            <person name="Keller J."/>
        </authorList>
    </citation>
    <scope>NUCLEOTIDE SEQUENCE [LARGE SCALE GENOMIC DNA]</scope>
    <source>
        <strain evidence="1 2">SAG 245.80</strain>
    </source>
</reference>
<dbReference type="Proteomes" id="UP001445335">
    <property type="component" value="Unassembled WGS sequence"/>
</dbReference>
<accession>A0AAW1SJQ0</accession>